<feature type="transmembrane region" description="Helical" evidence="1">
    <location>
        <begin position="12"/>
        <end position="31"/>
    </location>
</feature>
<feature type="transmembrane region" description="Helical" evidence="1">
    <location>
        <begin position="43"/>
        <end position="61"/>
    </location>
</feature>
<accession>A0A0K2ZGH8</accession>
<keyword evidence="1" id="KW-1133">Transmembrane helix</keyword>
<protein>
    <submittedName>
        <fullName evidence="2">Uncharacterized protein</fullName>
    </submittedName>
</protein>
<organism evidence="2 3">
    <name type="scientific">Xanthomonas graminis pv. poae</name>
    <dbReference type="NCBI Taxonomy" id="227946"/>
    <lineage>
        <taxon>Bacteria</taxon>
        <taxon>Pseudomonadati</taxon>
        <taxon>Pseudomonadota</taxon>
        <taxon>Gammaproteobacteria</taxon>
        <taxon>Lysobacterales</taxon>
        <taxon>Lysobacteraceae</taxon>
        <taxon>Xanthomonas</taxon>
        <taxon>Xanthomonas translucens group</taxon>
        <taxon>Xanthomonas graminis</taxon>
    </lineage>
</organism>
<dbReference type="AlphaFoldDB" id="A0A0K2ZGH8"/>
<reference evidence="2 3" key="1">
    <citation type="submission" date="2015-07" db="EMBL/GenBank/DDBJ databases">
        <authorList>
            <person name="Noorani M."/>
        </authorList>
    </citation>
    <scope>NUCLEOTIDE SEQUENCE [LARGE SCALE GENOMIC DNA]</scope>
    <source>
        <strain evidence="2">LMG728</strain>
    </source>
</reference>
<keyword evidence="1" id="KW-0472">Membrane</keyword>
<name>A0A0K2ZGH8_9XANT</name>
<dbReference type="EMBL" id="CXOK01000012">
    <property type="protein sequence ID" value="CTP84082.1"/>
    <property type="molecule type" value="Genomic_DNA"/>
</dbReference>
<evidence type="ECO:0000256" key="1">
    <source>
        <dbReference type="SAM" id="Phobius"/>
    </source>
</evidence>
<proteinExistence type="predicted"/>
<dbReference type="Proteomes" id="UP000041247">
    <property type="component" value="Unassembled WGS sequence"/>
</dbReference>
<sequence length="203" mass="22504">MTDATLFRKHAINRHSLVFFISLTYAIPTFYAKAMPLQRNAGFVAGAAVAQGGMMFGLRLGQDLMDAMRRRFNSAFNRRHDLPEGFKEAIEGIVGNLRAGLDKLNGFVGDFQQDRRITPHMDRQLTFFKQDMSRIVTGLEQLVATGTGQESPVAANPSPSLEQLVATGTGQESQVAASLSHRPAPPWMRCARSWTPRSQRIPN</sequence>
<evidence type="ECO:0000313" key="2">
    <source>
        <dbReference type="EMBL" id="CTP84082.1"/>
    </source>
</evidence>
<gene>
    <name evidence="2" type="ORF">XTPLMG728_0425</name>
</gene>
<evidence type="ECO:0000313" key="3">
    <source>
        <dbReference type="Proteomes" id="UP000041247"/>
    </source>
</evidence>
<keyword evidence="1" id="KW-0812">Transmembrane</keyword>